<dbReference type="AlphaFoldDB" id="A0A4V6P0C1"/>
<proteinExistence type="predicted"/>
<sequence length="255" mass="27264">MTRRRIDINSDMGESFGAWQMGDDAAMLRIVSSANVACGFHAGDPDIMAQTFAMARDRNVAVGAHPGFQDLMGFGRRHIPYSVGEIERMVAYQIGAAQAVSQYVGHPITHVKAHGALGRLAQQDKSVARAITNAIKAVDPSLICLAAALGHEQRIAEETGLTVIPEIAADRSYLDSGEMVPRGQKDAVIRDPDVAAWRAVEMVSEGAVVTVTGKRIPTHIGSICVHGDMPEATAIAQAVRNGLEKQGYAIANFIH</sequence>
<dbReference type="PANTHER" id="PTHR30292">
    <property type="entry name" value="UNCHARACTERIZED PROTEIN YBGL-RELATED"/>
    <property type="match status" value="1"/>
</dbReference>
<dbReference type="NCBIfam" id="NF003816">
    <property type="entry name" value="PRK05406.1-5"/>
    <property type="match status" value="1"/>
</dbReference>
<dbReference type="RefSeq" id="WP_132307650.1">
    <property type="nucleotide sequence ID" value="NZ_SMAR01000001.1"/>
</dbReference>
<evidence type="ECO:0000313" key="1">
    <source>
        <dbReference type="EMBL" id="TCT45091.1"/>
    </source>
</evidence>
<dbReference type="NCBIfam" id="NF003814">
    <property type="entry name" value="PRK05406.1-3"/>
    <property type="match status" value="1"/>
</dbReference>
<dbReference type="InterPro" id="IPR005501">
    <property type="entry name" value="LamB/YcsF/PxpA-like"/>
</dbReference>
<keyword evidence="2" id="KW-1185">Reference proteome</keyword>
<dbReference type="CDD" id="cd10787">
    <property type="entry name" value="LamB_YcsF_like"/>
    <property type="match status" value="1"/>
</dbReference>
<gene>
    <name evidence="1" type="ORF">EDC90_1001232</name>
</gene>
<dbReference type="SUPFAM" id="SSF88713">
    <property type="entry name" value="Glycoside hydrolase/deacetylase"/>
    <property type="match status" value="1"/>
</dbReference>
<dbReference type="EMBL" id="SMAR01000001">
    <property type="protein sequence ID" value="TCT45091.1"/>
    <property type="molecule type" value="Genomic_DNA"/>
</dbReference>
<accession>A0A4V6P0C1</accession>
<dbReference type="Gene3D" id="3.20.20.370">
    <property type="entry name" value="Glycoside hydrolase/deacetylase"/>
    <property type="match status" value="1"/>
</dbReference>
<organism evidence="1 2">
    <name type="scientific">Martelella mediterranea</name>
    <dbReference type="NCBI Taxonomy" id="293089"/>
    <lineage>
        <taxon>Bacteria</taxon>
        <taxon>Pseudomonadati</taxon>
        <taxon>Pseudomonadota</taxon>
        <taxon>Alphaproteobacteria</taxon>
        <taxon>Hyphomicrobiales</taxon>
        <taxon>Aurantimonadaceae</taxon>
        <taxon>Martelella</taxon>
    </lineage>
</organism>
<dbReference type="Pfam" id="PF03746">
    <property type="entry name" value="LamB_YcsF"/>
    <property type="match status" value="1"/>
</dbReference>
<protein>
    <submittedName>
        <fullName evidence="1">UPF0271 protein</fullName>
    </submittedName>
</protein>
<name>A0A4V6P0C1_9HYPH</name>
<evidence type="ECO:0000313" key="2">
    <source>
        <dbReference type="Proteomes" id="UP000295097"/>
    </source>
</evidence>
<dbReference type="OrthoDB" id="9773478at2"/>
<dbReference type="InterPro" id="IPR011330">
    <property type="entry name" value="Glyco_hydro/deAcase_b/a-brl"/>
</dbReference>
<reference evidence="1 2" key="1">
    <citation type="submission" date="2019-03" db="EMBL/GenBank/DDBJ databases">
        <title>Freshwater and sediment microbial communities from various areas in North America, analyzing microbe dynamics in response to fracking.</title>
        <authorList>
            <person name="Lamendella R."/>
        </authorList>
    </citation>
    <scope>NUCLEOTIDE SEQUENCE [LARGE SCALE GENOMIC DNA]</scope>
    <source>
        <strain evidence="1 2">175.2</strain>
    </source>
</reference>
<dbReference type="PANTHER" id="PTHR30292:SF0">
    <property type="entry name" value="5-OXOPROLINASE SUBUNIT A"/>
    <property type="match status" value="1"/>
</dbReference>
<dbReference type="Proteomes" id="UP000295097">
    <property type="component" value="Unassembled WGS sequence"/>
</dbReference>
<dbReference type="GO" id="GO:0005975">
    <property type="term" value="P:carbohydrate metabolic process"/>
    <property type="evidence" value="ECO:0007669"/>
    <property type="project" value="InterPro"/>
</dbReference>
<comment type="caution">
    <text evidence="1">The sequence shown here is derived from an EMBL/GenBank/DDBJ whole genome shotgun (WGS) entry which is preliminary data.</text>
</comment>